<dbReference type="Proteomes" id="UP000199533">
    <property type="component" value="Unassembled WGS sequence"/>
</dbReference>
<keyword evidence="2" id="KW-0732">Signal</keyword>
<dbReference type="RefSeq" id="WP_090697566.1">
    <property type="nucleotide sequence ID" value="NZ_FOSP01000005.1"/>
</dbReference>
<keyword evidence="1" id="KW-1133">Transmembrane helix</keyword>
<keyword evidence="1" id="KW-0472">Membrane</keyword>
<evidence type="ECO:0000256" key="1">
    <source>
        <dbReference type="SAM" id="Phobius"/>
    </source>
</evidence>
<gene>
    <name evidence="3" type="ORF">SAMN05216302_100554</name>
</gene>
<feature type="chain" id="PRO_5011796338" evidence="2">
    <location>
        <begin position="23"/>
        <end position="82"/>
    </location>
</feature>
<dbReference type="AlphaFoldDB" id="A0A1I3Z2G3"/>
<evidence type="ECO:0000313" key="4">
    <source>
        <dbReference type="Proteomes" id="UP000199533"/>
    </source>
</evidence>
<dbReference type="EMBL" id="FOSP01000005">
    <property type="protein sequence ID" value="SFK38278.1"/>
    <property type="molecule type" value="Genomic_DNA"/>
</dbReference>
<evidence type="ECO:0000256" key="2">
    <source>
        <dbReference type="SAM" id="SignalP"/>
    </source>
</evidence>
<feature type="signal peptide" evidence="2">
    <location>
        <begin position="1"/>
        <end position="22"/>
    </location>
</feature>
<organism evidence="3 4">
    <name type="scientific">Nitrosomonas aestuarii</name>
    <dbReference type="NCBI Taxonomy" id="52441"/>
    <lineage>
        <taxon>Bacteria</taxon>
        <taxon>Pseudomonadati</taxon>
        <taxon>Pseudomonadota</taxon>
        <taxon>Betaproteobacteria</taxon>
        <taxon>Nitrosomonadales</taxon>
        <taxon>Nitrosomonadaceae</taxon>
        <taxon>Nitrosomonas</taxon>
    </lineage>
</organism>
<proteinExistence type="predicted"/>
<name>A0A1I3Z2G3_9PROT</name>
<reference evidence="4" key="1">
    <citation type="submission" date="2016-10" db="EMBL/GenBank/DDBJ databases">
        <authorList>
            <person name="Varghese N."/>
            <person name="Submissions S."/>
        </authorList>
    </citation>
    <scope>NUCLEOTIDE SEQUENCE [LARGE SCALE GENOMIC DNA]</scope>
    <source>
        <strain evidence="4">Nm69</strain>
    </source>
</reference>
<evidence type="ECO:0000313" key="3">
    <source>
        <dbReference type="EMBL" id="SFK38278.1"/>
    </source>
</evidence>
<accession>A0A1I3Z2G3</accession>
<keyword evidence="4" id="KW-1185">Reference proteome</keyword>
<feature type="transmembrane region" description="Helical" evidence="1">
    <location>
        <begin position="51"/>
        <end position="76"/>
    </location>
</feature>
<sequence>MNMSRNLFISSILLLISGHAIAGGALGTPVGIPVGIQLGQALGNILPIALGSALPVTIGGVLGIGAVSLAVGIHLVKRKKKH</sequence>
<protein>
    <submittedName>
        <fullName evidence="3">Uncharacterized protein</fullName>
    </submittedName>
</protein>
<keyword evidence="1" id="KW-0812">Transmembrane</keyword>